<dbReference type="InterPro" id="IPR036866">
    <property type="entry name" value="RibonucZ/Hydroxyglut_hydro"/>
</dbReference>
<proteinExistence type="predicted"/>
<keyword evidence="4" id="KW-0862">Zinc</keyword>
<evidence type="ECO:0000259" key="5">
    <source>
        <dbReference type="SMART" id="SM00849"/>
    </source>
</evidence>
<protein>
    <submittedName>
        <fullName evidence="6">MBL fold metallo-hydrolase</fullName>
    </submittedName>
</protein>
<keyword evidence="7" id="KW-1185">Reference proteome</keyword>
<dbReference type="Gene3D" id="3.60.15.10">
    <property type="entry name" value="Ribonuclease Z/Hydroxyacylglutathione hydrolase-like"/>
    <property type="match status" value="1"/>
</dbReference>
<dbReference type="InterPro" id="IPR051453">
    <property type="entry name" value="MBL_Glyoxalase_II"/>
</dbReference>
<organism evidence="6 7">
    <name type="scientific">Clostridium brassicae</name>
    <dbReference type="NCBI Taxonomy" id="2999072"/>
    <lineage>
        <taxon>Bacteria</taxon>
        <taxon>Bacillati</taxon>
        <taxon>Bacillota</taxon>
        <taxon>Clostridia</taxon>
        <taxon>Eubacteriales</taxon>
        <taxon>Clostridiaceae</taxon>
        <taxon>Clostridium</taxon>
    </lineage>
</organism>
<reference evidence="6" key="1">
    <citation type="submission" date="2022-12" db="EMBL/GenBank/DDBJ databases">
        <title>Clostridium sp. nov., isolated from industrial wastewater.</title>
        <authorList>
            <person name="Jiayan W."/>
        </authorList>
    </citation>
    <scope>NUCLEOTIDE SEQUENCE</scope>
    <source>
        <strain evidence="6">ZC22-4</strain>
    </source>
</reference>
<keyword evidence="2" id="KW-0479">Metal-binding</keyword>
<dbReference type="InterPro" id="IPR001279">
    <property type="entry name" value="Metallo-B-lactamas"/>
</dbReference>
<comment type="caution">
    <text evidence="6">The sequence shown here is derived from an EMBL/GenBank/DDBJ whole genome shotgun (WGS) entry which is preliminary data.</text>
</comment>
<dbReference type="SMART" id="SM00849">
    <property type="entry name" value="Lactamase_B"/>
    <property type="match status" value="1"/>
</dbReference>
<dbReference type="SUPFAM" id="SSF56281">
    <property type="entry name" value="Metallo-hydrolase/oxidoreductase"/>
    <property type="match status" value="1"/>
</dbReference>
<evidence type="ECO:0000313" key="6">
    <source>
        <dbReference type="EMBL" id="MCY6957637.1"/>
    </source>
</evidence>
<gene>
    <name evidence="6" type="ORF">OW729_03325</name>
</gene>
<dbReference type="Proteomes" id="UP001144612">
    <property type="component" value="Unassembled WGS sequence"/>
</dbReference>
<evidence type="ECO:0000256" key="3">
    <source>
        <dbReference type="ARBA" id="ARBA00022801"/>
    </source>
</evidence>
<evidence type="ECO:0000256" key="2">
    <source>
        <dbReference type="ARBA" id="ARBA00022723"/>
    </source>
</evidence>
<dbReference type="EMBL" id="JAPQFJ010000002">
    <property type="protein sequence ID" value="MCY6957637.1"/>
    <property type="molecule type" value="Genomic_DNA"/>
</dbReference>
<accession>A0ABT4D5S5</accession>
<dbReference type="Pfam" id="PF00753">
    <property type="entry name" value="Lactamase_B"/>
    <property type="match status" value="1"/>
</dbReference>
<dbReference type="RefSeq" id="WP_268059998.1">
    <property type="nucleotide sequence ID" value="NZ_JAPQFJ010000002.1"/>
</dbReference>
<evidence type="ECO:0000256" key="1">
    <source>
        <dbReference type="ARBA" id="ARBA00001947"/>
    </source>
</evidence>
<comment type="cofactor">
    <cofactor evidence="1">
        <name>Zn(2+)</name>
        <dbReference type="ChEBI" id="CHEBI:29105"/>
    </cofactor>
</comment>
<dbReference type="PANTHER" id="PTHR46233">
    <property type="entry name" value="HYDROXYACYLGLUTATHIONE HYDROLASE GLOC"/>
    <property type="match status" value="1"/>
</dbReference>
<dbReference type="CDD" id="cd06262">
    <property type="entry name" value="metallo-hydrolase-like_MBL-fold"/>
    <property type="match status" value="1"/>
</dbReference>
<sequence length="204" mass="23050">MKVQRLVLGMFNTNCYIISGKVLGKCILIDPADDAEVIRKCLVQQNLVPEAILLTHGHYDHFLAVPKLQEVWKELPVYCHSLDCPKEKEQYDMGMVFQTVTAFPNVRGIEEGQKLELAGFNITVYHTPGHTKGSVLFLVEDGLFTGDTLFCRSIGRTDFAGGDDAQMYLSLRRISEIKGDYNVYPGHEEVTTLSAEKRYNPYLK</sequence>
<name>A0ABT4D5S5_9CLOT</name>
<dbReference type="PANTHER" id="PTHR46233:SF3">
    <property type="entry name" value="HYDROXYACYLGLUTATHIONE HYDROLASE GLOC"/>
    <property type="match status" value="1"/>
</dbReference>
<evidence type="ECO:0000313" key="7">
    <source>
        <dbReference type="Proteomes" id="UP001144612"/>
    </source>
</evidence>
<evidence type="ECO:0000256" key="4">
    <source>
        <dbReference type="ARBA" id="ARBA00022833"/>
    </source>
</evidence>
<feature type="domain" description="Metallo-beta-lactamase" evidence="5">
    <location>
        <begin position="12"/>
        <end position="187"/>
    </location>
</feature>
<keyword evidence="3" id="KW-0378">Hydrolase</keyword>